<dbReference type="InterPro" id="IPR003660">
    <property type="entry name" value="HAMP_dom"/>
</dbReference>
<dbReference type="PROSITE" id="PS50887">
    <property type="entry name" value="GGDEF"/>
    <property type="match status" value="1"/>
</dbReference>
<dbReference type="SUPFAM" id="SSF55073">
    <property type="entry name" value="Nucleotide cyclase"/>
    <property type="match status" value="1"/>
</dbReference>
<dbReference type="SUPFAM" id="SSF141868">
    <property type="entry name" value="EAL domain-like"/>
    <property type="match status" value="1"/>
</dbReference>
<dbReference type="Pfam" id="PF00563">
    <property type="entry name" value="EAL"/>
    <property type="match status" value="1"/>
</dbReference>
<dbReference type="CDD" id="cd06225">
    <property type="entry name" value="HAMP"/>
    <property type="match status" value="1"/>
</dbReference>
<dbReference type="PANTHER" id="PTHR33121:SF23">
    <property type="entry name" value="CYCLIC DI-GMP PHOSPHODIESTERASE PDEB"/>
    <property type="match status" value="1"/>
</dbReference>
<name>A0A3B0YY91_9ZZZZ</name>
<gene>
    <name evidence="5" type="ORF">MNBD_GAMMA12-716</name>
</gene>
<sequence>MRLRLKLFLPLIVFSLLFAAYAKWIWLPSLIDFIQEENRKHYKSHLRSVSESLVPLLLQQQLANVHDTLDSLLEVNPNWKRIYLYNKKGRILYPIGLKKRASPDKGLVVLRRDIVIYTRKIGALELVLDNAAYITKLKRFENYFILVLAILLCLIVISIAAILDWIVSWPIKTLSLASEKLANGDYTAKLPKHQSDEVGNLVTSFKSMRDALDRYKNQVEQEISGHKETTAELRKEQERLAYHAMHDSLTGLLNRREFDVRLKCAIETAYTQGAEHSILFIDMDRFKMVNDSCGHLAGDELLKQMGKLIRHQVRDTDSIARLGGDEFSVLLEHCSEKVSEKIIRNLHARIQEMNFSWDDRVISVGASIGMTFINRNTADMHTVFTAADRACYMAKKEGRNRYFIHRPGKDEGVAIYKQSSLVSNIVKSLEADRFTLYAQAIQNLRQDDDLRDHYEVLVRMLDDAGDIIMPADFIPVAERYNLMPKVDKWVLKNTLMALQELNASGFNSVSLSINLSGISMSDAGLLSYINEQFGLYDVNASDICFEITETAAISDITNAKVLIAELKKIGCEFSLDDFGSGFSSFSYLKNLAVDYLKIDGVFVQDITKDPVNCAMVQSIHDIGKVLGMKTIAEFVESEAILTKIKEIGVDYAQGYHIARPSPLLEVVTHKKIKVSSA</sequence>
<dbReference type="Gene3D" id="6.10.340.10">
    <property type="match status" value="1"/>
</dbReference>
<dbReference type="SMART" id="SM00052">
    <property type="entry name" value="EAL"/>
    <property type="match status" value="1"/>
</dbReference>
<protein>
    <submittedName>
        <fullName evidence="5">Diguanylate cyclase/phosphodiesterase (GGDEF &amp; EAL domains) with PAS/PAC sensor(S)</fullName>
    </submittedName>
</protein>
<dbReference type="InterPro" id="IPR001633">
    <property type="entry name" value="EAL_dom"/>
</dbReference>
<dbReference type="InterPro" id="IPR000160">
    <property type="entry name" value="GGDEF_dom"/>
</dbReference>
<organism evidence="5">
    <name type="scientific">hydrothermal vent metagenome</name>
    <dbReference type="NCBI Taxonomy" id="652676"/>
    <lineage>
        <taxon>unclassified sequences</taxon>
        <taxon>metagenomes</taxon>
        <taxon>ecological metagenomes</taxon>
    </lineage>
</organism>
<dbReference type="FunFam" id="3.30.70.270:FF:000001">
    <property type="entry name" value="Diguanylate cyclase domain protein"/>
    <property type="match status" value="1"/>
</dbReference>
<evidence type="ECO:0000259" key="4">
    <source>
        <dbReference type="PROSITE" id="PS50887"/>
    </source>
</evidence>
<dbReference type="SMART" id="SM00304">
    <property type="entry name" value="HAMP"/>
    <property type="match status" value="1"/>
</dbReference>
<dbReference type="Pfam" id="PF00672">
    <property type="entry name" value="HAMP"/>
    <property type="match status" value="1"/>
</dbReference>
<dbReference type="InterPro" id="IPR035919">
    <property type="entry name" value="EAL_sf"/>
</dbReference>
<accession>A0A3B0YY91</accession>
<feature type="domain" description="HAMP" evidence="3">
    <location>
        <begin position="165"/>
        <end position="217"/>
    </location>
</feature>
<feature type="transmembrane region" description="Helical" evidence="1">
    <location>
        <begin position="143"/>
        <end position="167"/>
    </location>
</feature>
<dbReference type="InterPro" id="IPR029787">
    <property type="entry name" value="Nucleotide_cyclase"/>
</dbReference>
<dbReference type="Pfam" id="PF00990">
    <property type="entry name" value="GGDEF"/>
    <property type="match status" value="1"/>
</dbReference>
<dbReference type="NCBIfam" id="TIGR00254">
    <property type="entry name" value="GGDEF"/>
    <property type="match status" value="1"/>
</dbReference>
<dbReference type="GO" id="GO:0071111">
    <property type="term" value="F:cyclic-guanylate-specific phosphodiesterase activity"/>
    <property type="evidence" value="ECO:0007669"/>
    <property type="project" value="InterPro"/>
</dbReference>
<dbReference type="AlphaFoldDB" id="A0A3B0YY91"/>
<dbReference type="EMBL" id="UOFL01000222">
    <property type="protein sequence ID" value="VAW81650.1"/>
    <property type="molecule type" value="Genomic_DNA"/>
</dbReference>
<dbReference type="InterPro" id="IPR050706">
    <property type="entry name" value="Cyclic-di-GMP_PDE-like"/>
</dbReference>
<evidence type="ECO:0000259" key="3">
    <source>
        <dbReference type="PROSITE" id="PS50885"/>
    </source>
</evidence>
<evidence type="ECO:0000259" key="2">
    <source>
        <dbReference type="PROSITE" id="PS50883"/>
    </source>
</evidence>
<dbReference type="PROSITE" id="PS50883">
    <property type="entry name" value="EAL"/>
    <property type="match status" value="1"/>
</dbReference>
<feature type="domain" description="EAL" evidence="2">
    <location>
        <begin position="418"/>
        <end position="674"/>
    </location>
</feature>
<keyword evidence="1" id="KW-0812">Transmembrane</keyword>
<dbReference type="CDD" id="cd01949">
    <property type="entry name" value="GGDEF"/>
    <property type="match status" value="1"/>
</dbReference>
<reference evidence="5" key="1">
    <citation type="submission" date="2018-06" db="EMBL/GenBank/DDBJ databases">
        <authorList>
            <person name="Zhirakovskaya E."/>
        </authorList>
    </citation>
    <scope>NUCLEOTIDE SEQUENCE</scope>
</reference>
<dbReference type="GO" id="GO:0016020">
    <property type="term" value="C:membrane"/>
    <property type="evidence" value="ECO:0007669"/>
    <property type="project" value="InterPro"/>
</dbReference>
<keyword evidence="1" id="KW-1133">Transmembrane helix</keyword>
<dbReference type="InterPro" id="IPR043128">
    <property type="entry name" value="Rev_trsase/Diguanyl_cyclase"/>
</dbReference>
<dbReference type="Gene3D" id="3.20.20.450">
    <property type="entry name" value="EAL domain"/>
    <property type="match status" value="1"/>
</dbReference>
<dbReference type="PROSITE" id="PS50885">
    <property type="entry name" value="HAMP"/>
    <property type="match status" value="1"/>
</dbReference>
<keyword evidence="1" id="KW-0472">Membrane</keyword>
<dbReference type="Gene3D" id="3.30.70.270">
    <property type="match status" value="1"/>
</dbReference>
<feature type="domain" description="GGDEF" evidence="4">
    <location>
        <begin position="274"/>
        <end position="407"/>
    </location>
</feature>
<evidence type="ECO:0000256" key="1">
    <source>
        <dbReference type="SAM" id="Phobius"/>
    </source>
</evidence>
<dbReference type="SUPFAM" id="SSF158472">
    <property type="entry name" value="HAMP domain-like"/>
    <property type="match status" value="1"/>
</dbReference>
<evidence type="ECO:0000313" key="5">
    <source>
        <dbReference type="EMBL" id="VAW81650.1"/>
    </source>
</evidence>
<dbReference type="PANTHER" id="PTHR33121">
    <property type="entry name" value="CYCLIC DI-GMP PHOSPHODIESTERASE PDEF"/>
    <property type="match status" value="1"/>
</dbReference>
<dbReference type="CDD" id="cd01948">
    <property type="entry name" value="EAL"/>
    <property type="match status" value="1"/>
</dbReference>
<proteinExistence type="predicted"/>
<dbReference type="SMART" id="SM00267">
    <property type="entry name" value="GGDEF"/>
    <property type="match status" value="1"/>
</dbReference>
<dbReference type="GO" id="GO:0007165">
    <property type="term" value="P:signal transduction"/>
    <property type="evidence" value="ECO:0007669"/>
    <property type="project" value="InterPro"/>
</dbReference>